<sequence length="216" mass="21862">MNKIVLLGSGGHAKVVIDIVELAGEYEVLGLLDDHRPAGTVVCGYEVLGPLELLGSVQADGCIAAVGDNATRERIVRRAEALAPGLPFVAAVHPKAVIARSASLGEGTVVMAGAVVNGDTSVGKHAIINTNASIDHDSVLGDYVSVAPRAATGGGVRIGSHAAISIGATIIHGIAIGEHAVIGAGATVVSPIESFAVAYGTPARVVRRREAGERYL</sequence>
<gene>
    <name evidence="2" type="ORF">ACFFSY_03845</name>
</gene>
<dbReference type="PANTHER" id="PTHR43300:SF7">
    <property type="entry name" value="UDP-N-ACETYLBACILLOSAMINE N-ACETYLTRANSFERASE"/>
    <property type="match status" value="1"/>
</dbReference>
<organism evidence="2 3">
    <name type="scientific">Paenibacillus aurantiacus</name>
    <dbReference type="NCBI Taxonomy" id="1936118"/>
    <lineage>
        <taxon>Bacteria</taxon>
        <taxon>Bacillati</taxon>
        <taxon>Bacillota</taxon>
        <taxon>Bacilli</taxon>
        <taxon>Bacillales</taxon>
        <taxon>Paenibacillaceae</taxon>
        <taxon>Paenibacillus</taxon>
    </lineage>
</organism>
<dbReference type="RefSeq" id="WP_377490144.1">
    <property type="nucleotide sequence ID" value="NZ_JBHMDO010000008.1"/>
</dbReference>
<keyword evidence="3" id="KW-1185">Reference proteome</keyword>
<dbReference type="InterPro" id="IPR011004">
    <property type="entry name" value="Trimer_LpxA-like_sf"/>
</dbReference>
<dbReference type="Gene3D" id="3.40.50.20">
    <property type="match status" value="1"/>
</dbReference>
<dbReference type="SUPFAM" id="SSF51161">
    <property type="entry name" value="Trimeric LpxA-like enzymes"/>
    <property type="match status" value="1"/>
</dbReference>
<dbReference type="Pfam" id="PF17836">
    <property type="entry name" value="PglD_N"/>
    <property type="match status" value="1"/>
</dbReference>
<dbReference type="PANTHER" id="PTHR43300">
    <property type="entry name" value="ACETYLTRANSFERASE"/>
    <property type="match status" value="1"/>
</dbReference>
<dbReference type="InterPro" id="IPR041561">
    <property type="entry name" value="PglD_N"/>
</dbReference>
<name>A0ABV5KIS2_9BACL</name>
<dbReference type="EMBL" id="JBHMDO010000008">
    <property type="protein sequence ID" value="MFB9325054.1"/>
    <property type="molecule type" value="Genomic_DNA"/>
</dbReference>
<evidence type="ECO:0000259" key="1">
    <source>
        <dbReference type="Pfam" id="PF17836"/>
    </source>
</evidence>
<feature type="domain" description="PglD N-terminal" evidence="1">
    <location>
        <begin position="3"/>
        <end position="78"/>
    </location>
</feature>
<dbReference type="Gene3D" id="2.160.10.10">
    <property type="entry name" value="Hexapeptide repeat proteins"/>
    <property type="match status" value="1"/>
</dbReference>
<reference evidence="2 3" key="1">
    <citation type="submission" date="2024-09" db="EMBL/GenBank/DDBJ databases">
        <authorList>
            <person name="Sun Q."/>
            <person name="Mori K."/>
        </authorList>
    </citation>
    <scope>NUCLEOTIDE SEQUENCE [LARGE SCALE GENOMIC DNA]</scope>
    <source>
        <strain evidence="2 3">TISTR 2452</strain>
    </source>
</reference>
<evidence type="ECO:0000313" key="3">
    <source>
        <dbReference type="Proteomes" id="UP001589747"/>
    </source>
</evidence>
<evidence type="ECO:0000313" key="2">
    <source>
        <dbReference type="EMBL" id="MFB9325054.1"/>
    </source>
</evidence>
<dbReference type="CDD" id="cd03360">
    <property type="entry name" value="LbH_AT_putative"/>
    <property type="match status" value="1"/>
</dbReference>
<proteinExistence type="predicted"/>
<dbReference type="InterPro" id="IPR050179">
    <property type="entry name" value="Trans_hexapeptide_repeat"/>
</dbReference>
<dbReference type="InterPro" id="IPR020019">
    <property type="entry name" value="AcTrfase_PglD-like"/>
</dbReference>
<accession>A0ABV5KIS2</accession>
<protein>
    <submittedName>
        <fullName evidence="2">Acetyltransferase</fullName>
    </submittedName>
</protein>
<comment type="caution">
    <text evidence="2">The sequence shown here is derived from an EMBL/GenBank/DDBJ whole genome shotgun (WGS) entry which is preliminary data.</text>
</comment>
<dbReference type="Proteomes" id="UP001589747">
    <property type="component" value="Unassembled WGS sequence"/>
</dbReference>
<dbReference type="NCBIfam" id="TIGR03570">
    <property type="entry name" value="NeuD_NnaD"/>
    <property type="match status" value="1"/>
</dbReference>